<sequence>MPEDTALDALRRHNDQLADLLSPEGRKELDRLVLLELMLHVHAQRRLDEYASRERGGDIANLDREMAEAIVQALGMPDWAKDLLKKIGSVANDYLKKTAGGVIGGGGAGAPDPE</sequence>
<gene>
    <name evidence="1" type="ORF">JAN5088_01932</name>
</gene>
<dbReference type="OrthoDB" id="10007005at2"/>
<accession>A0A0M6XR21</accession>
<protein>
    <submittedName>
        <fullName evidence="1">Uncharacterized protein</fullName>
    </submittedName>
</protein>
<evidence type="ECO:0000313" key="2">
    <source>
        <dbReference type="Proteomes" id="UP000048908"/>
    </source>
</evidence>
<dbReference type="EMBL" id="CXPG01000019">
    <property type="protein sequence ID" value="CTQ33152.1"/>
    <property type="molecule type" value="Genomic_DNA"/>
</dbReference>
<reference evidence="1 2" key="1">
    <citation type="submission" date="2015-07" db="EMBL/GenBank/DDBJ databases">
        <authorList>
            <person name="Noorani M."/>
        </authorList>
    </citation>
    <scope>NUCLEOTIDE SEQUENCE [LARGE SCALE GENOMIC DNA]</scope>
    <source>
        <strain evidence="1 2">CECT 5088</strain>
    </source>
</reference>
<dbReference type="Proteomes" id="UP000048908">
    <property type="component" value="Unassembled WGS sequence"/>
</dbReference>
<dbReference type="STRING" id="282197.SAMN04488517_11615"/>
<keyword evidence="2" id="KW-1185">Reference proteome</keyword>
<name>A0A0M6XR21_9RHOB</name>
<dbReference type="AlphaFoldDB" id="A0A0M6XR21"/>
<organism evidence="1 2">
    <name type="scientific">Jannaschia rubra</name>
    <dbReference type="NCBI Taxonomy" id="282197"/>
    <lineage>
        <taxon>Bacteria</taxon>
        <taxon>Pseudomonadati</taxon>
        <taxon>Pseudomonadota</taxon>
        <taxon>Alphaproteobacteria</taxon>
        <taxon>Rhodobacterales</taxon>
        <taxon>Roseobacteraceae</taxon>
        <taxon>Jannaschia</taxon>
    </lineage>
</organism>
<dbReference type="RefSeq" id="WP_055682599.1">
    <property type="nucleotide sequence ID" value="NZ_CXPG01000019.1"/>
</dbReference>
<proteinExistence type="predicted"/>
<evidence type="ECO:0000313" key="1">
    <source>
        <dbReference type="EMBL" id="CTQ33152.1"/>
    </source>
</evidence>